<proteinExistence type="predicted"/>
<dbReference type="VEuPathDB" id="FungiDB:AJ78_08256"/>
<evidence type="ECO:0000313" key="2">
    <source>
        <dbReference type="EMBL" id="OJD10844.1"/>
    </source>
</evidence>
<dbReference type="EMBL" id="LGRN01000678">
    <property type="protein sequence ID" value="OJD10844.1"/>
    <property type="molecule type" value="Genomic_DNA"/>
</dbReference>
<reference evidence="2 3" key="1">
    <citation type="submission" date="2015-07" db="EMBL/GenBank/DDBJ databases">
        <title>Emmonsia species relationships and genome sequence.</title>
        <authorList>
            <consortium name="The Broad Institute Genomics Platform"/>
            <person name="Cuomo C.A."/>
            <person name="Munoz J.F."/>
            <person name="Imamovic A."/>
            <person name="Priest M.E."/>
            <person name="Young S."/>
            <person name="Clay O.K."/>
            <person name="McEwen J.G."/>
        </authorList>
    </citation>
    <scope>NUCLEOTIDE SEQUENCE [LARGE SCALE GENOMIC DNA]</scope>
    <source>
        <strain evidence="2 3">UAMH 9510</strain>
    </source>
</reference>
<accession>A0A1J9Q4J6</accession>
<keyword evidence="3" id="KW-1185">Reference proteome</keyword>
<feature type="region of interest" description="Disordered" evidence="1">
    <location>
        <begin position="85"/>
        <end position="123"/>
    </location>
</feature>
<evidence type="ECO:0000256" key="1">
    <source>
        <dbReference type="SAM" id="MobiDB-lite"/>
    </source>
</evidence>
<dbReference type="AlphaFoldDB" id="A0A1J9Q4J6"/>
<organism evidence="2 3">
    <name type="scientific">Emergomyces pasteurianus Ep9510</name>
    <dbReference type="NCBI Taxonomy" id="1447872"/>
    <lineage>
        <taxon>Eukaryota</taxon>
        <taxon>Fungi</taxon>
        <taxon>Dikarya</taxon>
        <taxon>Ascomycota</taxon>
        <taxon>Pezizomycotina</taxon>
        <taxon>Eurotiomycetes</taxon>
        <taxon>Eurotiomycetidae</taxon>
        <taxon>Onygenales</taxon>
        <taxon>Ajellomycetaceae</taxon>
        <taxon>Emergomyces</taxon>
    </lineage>
</organism>
<protein>
    <submittedName>
        <fullName evidence="2">Uncharacterized protein</fullName>
    </submittedName>
</protein>
<evidence type="ECO:0000313" key="3">
    <source>
        <dbReference type="Proteomes" id="UP000182235"/>
    </source>
</evidence>
<name>A0A1J9Q4J6_9EURO</name>
<dbReference type="Proteomes" id="UP000182235">
    <property type="component" value="Unassembled WGS sequence"/>
</dbReference>
<gene>
    <name evidence="2" type="ORF">AJ78_08256</name>
</gene>
<comment type="caution">
    <text evidence="2">The sequence shown here is derived from an EMBL/GenBank/DDBJ whole genome shotgun (WGS) entry which is preliminary data.</text>
</comment>
<sequence>MKTVTAHAATFSAVSAPSFFKSSEREFLRLLPFRQPAVAGRRSSEDRPREGFSFTPALKDSVTELSRRPSLPPLEDLFGSGWMAINSPARRNQSQGDLELGTQGPTIPTSPPAEAVAEGVEEDSPARRLAGTVICLHCVKQF</sequence>